<dbReference type="GO" id="GO:0005871">
    <property type="term" value="C:kinesin complex"/>
    <property type="evidence" value="ECO:0007669"/>
    <property type="project" value="TreeGrafter"/>
</dbReference>
<dbReference type="GO" id="GO:0000776">
    <property type="term" value="C:kinetochore"/>
    <property type="evidence" value="ECO:0007669"/>
    <property type="project" value="UniProtKB-KW"/>
</dbReference>
<dbReference type="InterPro" id="IPR033494">
    <property type="entry name" value="NUDE"/>
</dbReference>
<reference evidence="8 9" key="1">
    <citation type="journal article" date="2018" name="Mol. Genet. Genomics">
        <title>The red deer Cervus elaphus genome CerEla1.0: sequencing, annotating, genes, and chromosomes.</title>
        <authorList>
            <person name="Bana N.A."/>
            <person name="Nyiri A."/>
            <person name="Nagy J."/>
            <person name="Frank K."/>
            <person name="Nagy T."/>
            <person name="Steger V."/>
            <person name="Schiller M."/>
            <person name="Lakatos P."/>
            <person name="Sugar L."/>
            <person name="Horn P."/>
            <person name="Barta E."/>
            <person name="Orosz L."/>
        </authorList>
    </citation>
    <scope>NUCLEOTIDE SEQUENCE [LARGE SCALE GENOMIC DNA]</scope>
    <source>
        <strain evidence="8">Hungarian</strain>
    </source>
</reference>
<dbReference type="GO" id="GO:0008017">
    <property type="term" value="F:microtubule binding"/>
    <property type="evidence" value="ECO:0007669"/>
    <property type="project" value="InterPro"/>
</dbReference>
<evidence type="ECO:0000256" key="6">
    <source>
        <dbReference type="ARBA" id="ARBA00023328"/>
    </source>
</evidence>
<dbReference type="AlphaFoldDB" id="A0A212CYF8"/>
<organism evidence="8 9">
    <name type="scientific">Cervus elaphus hippelaphus</name>
    <name type="common">European red deer</name>
    <dbReference type="NCBI Taxonomy" id="46360"/>
    <lineage>
        <taxon>Eukaryota</taxon>
        <taxon>Metazoa</taxon>
        <taxon>Chordata</taxon>
        <taxon>Craniata</taxon>
        <taxon>Vertebrata</taxon>
        <taxon>Euteleostomi</taxon>
        <taxon>Mammalia</taxon>
        <taxon>Eutheria</taxon>
        <taxon>Laurasiatheria</taxon>
        <taxon>Artiodactyla</taxon>
        <taxon>Ruminantia</taxon>
        <taxon>Pecora</taxon>
        <taxon>Cervidae</taxon>
        <taxon>Cervinae</taxon>
        <taxon>Cervus</taxon>
    </lineage>
</organism>
<evidence type="ECO:0000256" key="4">
    <source>
        <dbReference type="ARBA" id="ARBA00022838"/>
    </source>
</evidence>
<proteinExistence type="inferred from homology"/>
<keyword evidence="9" id="KW-1185">Reference proteome</keyword>
<comment type="caution">
    <text evidence="8">The sequence shown here is derived from an EMBL/GenBank/DDBJ whole genome shotgun (WGS) entry which is preliminary data.</text>
</comment>
<evidence type="ECO:0000256" key="1">
    <source>
        <dbReference type="ARBA" id="ARBA00004629"/>
    </source>
</evidence>
<evidence type="ECO:0000313" key="8">
    <source>
        <dbReference type="EMBL" id="OWK11029.1"/>
    </source>
</evidence>
<dbReference type="GO" id="GO:0007059">
    <property type="term" value="P:chromosome segregation"/>
    <property type="evidence" value="ECO:0007669"/>
    <property type="project" value="TreeGrafter"/>
</dbReference>
<sequence length="175" mass="20436">MPAPSPLHRVVNQLLHIVRTLLWDPWAWGCAEENILRVKNQTSNSQVADSGELVTLRALRFSFLVERNIAGKRSPVSLHIKTSSYEGEAENTQEELREFQEESREYEAELETQLQQTESKNRDLLMENNHLRMELETIKEKFKTQHSEGYRQISALEDDLAQTKAIKDKLQKYIR</sequence>
<dbReference type="OrthoDB" id="5877028at2759"/>
<dbReference type="GO" id="GO:0007020">
    <property type="term" value="P:microtubule nucleation"/>
    <property type="evidence" value="ECO:0007669"/>
    <property type="project" value="TreeGrafter"/>
</dbReference>
<dbReference type="Gene3D" id="6.10.250.1080">
    <property type="match status" value="1"/>
</dbReference>
<protein>
    <submittedName>
        <fullName evidence="8">NDE1</fullName>
    </submittedName>
</protein>
<keyword evidence="4" id="KW-0995">Kinetochore</keyword>
<comment type="similarity">
    <text evidence="2">Belongs to the nudE family.</text>
</comment>
<evidence type="ECO:0000256" key="5">
    <source>
        <dbReference type="ARBA" id="ARBA00023054"/>
    </source>
</evidence>
<evidence type="ECO:0000313" key="9">
    <source>
        <dbReference type="Proteomes" id="UP000242450"/>
    </source>
</evidence>
<evidence type="ECO:0000256" key="2">
    <source>
        <dbReference type="ARBA" id="ARBA00007429"/>
    </source>
</evidence>
<accession>A0A212CYF8</accession>
<keyword evidence="6" id="KW-0137">Centromere</keyword>
<dbReference type="GO" id="GO:0005813">
    <property type="term" value="C:centrosome"/>
    <property type="evidence" value="ECO:0007669"/>
    <property type="project" value="TreeGrafter"/>
</dbReference>
<feature type="coiled-coil region" evidence="7">
    <location>
        <begin position="82"/>
        <end position="173"/>
    </location>
</feature>
<dbReference type="GO" id="GO:0007100">
    <property type="term" value="P:mitotic centrosome separation"/>
    <property type="evidence" value="ECO:0007669"/>
    <property type="project" value="TreeGrafter"/>
</dbReference>
<dbReference type="GO" id="GO:0051642">
    <property type="term" value="P:centrosome localization"/>
    <property type="evidence" value="ECO:0007669"/>
    <property type="project" value="TreeGrafter"/>
</dbReference>
<keyword evidence="3" id="KW-0597">Phosphoprotein</keyword>
<comment type="subcellular location">
    <subcellularLocation>
        <location evidence="1">Chromosome</location>
        <location evidence="1">Centromere</location>
        <location evidence="1">Kinetochore</location>
    </subcellularLocation>
</comment>
<dbReference type="EMBL" id="MKHE01000010">
    <property type="protein sequence ID" value="OWK11029.1"/>
    <property type="molecule type" value="Genomic_DNA"/>
</dbReference>
<feature type="non-terminal residue" evidence="8">
    <location>
        <position position="175"/>
    </location>
</feature>
<dbReference type="GO" id="GO:0016477">
    <property type="term" value="P:cell migration"/>
    <property type="evidence" value="ECO:0007669"/>
    <property type="project" value="TreeGrafter"/>
</dbReference>
<dbReference type="GO" id="GO:0047496">
    <property type="term" value="P:vesicle transport along microtubule"/>
    <property type="evidence" value="ECO:0007669"/>
    <property type="project" value="TreeGrafter"/>
</dbReference>
<gene>
    <name evidence="8" type="ORF">Celaphus_00006946</name>
</gene>
<name>A0A212CYF8_CEREH</name>
<evidence type="ECO:0000256" key="3">
    <source>
        <dbReference type="ARBA" id="ARBA00022553"/>
    </source>
</evidence>
<dbReference type="GO" id="GO:0000132">
    <property type="term" value="P:establishment of mitotic spindle orientation"/>
    <property type="evidence" value="ECO:0007669"/>
    <property type="project" value="TreeGrafter"/>
</dbReference>
<evidence type="ECO:0000256" key="7">
    <source>
        <dbReference type="SAM" id="Coils"/>
    </source>
</evidence>
<dbReference type="PANTHER" id="PTHR10921:SF2">
    <property type="entry name" value="NUCLEAR DISTRIBUTION PROTEIN NUDE HOMOLOG 1"/>
    <property type="match status" value="1"/>
</dbReference>
<dbReference type="PANTHER" id="PTHR10921">
    <property type="entry name" value="NUCLEAR DISTRIBUTION PROTEIN NUDE HOMOLOG 1"/>
    <property type="match status" value="1"/>
</dbReference>
<keyword evidence="5 7" id="KW-0175">Coiled coil</keyword>
<dbReference type="Proteomes" id="UP000242450">
    <property type="component" value="Chromosome 10"/>
</dbReference>